<evidence type="ECO:0000256" key="2">
    <source>
        <dbReference type="ARBA" id="ARBA00022490"/>
    </source>
</evidence>
<keyword evidence="2" id="KW-0963">Cytoplasm</keyword>
<evidence type="ECO:0000313" key="7">
    <source>
        <dbReference type="Proteomes" id="UP000681610"/>
    </source>
</evidence>
<organism evidence="6 7">
    <name type="scientific">Capnocytophaga bilenii</name>
    <dbReference type="NCBI Taxonomy" id="2819369"/>
    <lineage>
        <taxon>Bacteria</taxon>
        <taxon>Pseudomonadati</taxon>
        <taxon>Bacteroidota</taxon>
        <taxon>Flavobacteriia</taxon>
        <taxon>Flavobacteriales</taxon>
        <taxon>Flavobacteriaceae</taxon>
        <taxon>Capnocytophaga</taxon>
    </lineage>
</organism>
<dbReference type="InterPro" id="IPR019903">
    <property type="entry name" value="RIC_family"/>
</dbReference>
<evidence type="ECO:0000313" key="6">
    <source>
        <dbReference type="EMBL" id="MBO1883566.1"/>
    </source>
</evidence>
<evidence type="ECO:0000256" key="4">
    <source>
        <dbReference type="ARBA" id="ARBA00023004"/>
    </source>
</evidence>
<dbReference type="NCBIfam" id="TIGR03652">
    <property type="entry name" value="FeS_repair_RIC"/>
    <property type="match status" value="1"/>
</dbReference>
<name>A0ABS3PW70_9FLAO</name>
<dbReference type="Gene3D" id="1.10.3910.10">
    <property type="entry name" value="SP0561-like"/>
    <property type="match status" value="1"/>
</dbReference>
<comment type="subcellular location">
    <subcellularLocation>
        <location evidence="1">Cytoplasm</location>
    </subcellularLocation>
</comment>
<reference evidence="6 7" key="1">
    <citation type="submission" date="2021-03" db="EMBL/GenBank/DDBJ databases">
        <title>Isolation and description of Capnocytophaga bilenii sp. nov., a novel Capnocytophaga species, isolated from a gingivitis subject.</title>
        <authorList>
            <person name="Antezack A."/>
            <person name="Monnet-Corti V."/>
            <person name="La Scola B."/>
        </authorList>
    </citation>
    <scope>NUCLEOTIDE SEQUENCE [LARGE SCALE GENOMIC DNA]</scope>
    <source>
        <strain evidence="6 7">Marseille-Q4570</strain>
    </source>
</reference>
<evidence type="ECO:0000256" key="3">
    <source>
        <dbReference type="ARBA" id="ARBA00022723"/>
    </source>
</evidence>
<dbReference type="Pfam" id="PF01814">
    <property type="entry name" value="Hemerythrin"/>
    <property type="match status" value="1"/>
</dbReference>
<dbReference type="Pfam" id="PF04405">
    <property type="entry name" value="ScdA_N"/>
    <property type="match status" value="1"/>
</dbReference>
<keyword evidence="3" id="KW-0479">Metal-binding</keyword>
<dbReference type="InterPro" id="IPR038062">
    <property type="entry name" value="ScdA-like_N_sf"/>
</dbReference>
<feature type="domain" description="Hemerythrin-like" evidence="5">
    <location>
        <begin position="79"/>
        <end position="230"/>
    </location>
</feature>
<proteinExistence type="predicted"/>
<gene>
    <name evidence="6" type="primary">ric</name>
    <name evidence="6" type="ORF">J4N46_03780</name>
</gene>
<dbReference type="RefSeq" id="WP_208058211.1">
    <property type="nucleotide sequence ID" value="NZ_JAGDYP010000002.1"/>
</dbReference>
<dbReference type="PANTHER" id="PTHR36438:SF1">
    <property type="entry name" value="IRON-SULFUR CLUSTER REPAIR PROTEIN YTFE"/>
    <property type="match status" value="1"/>
</dbReference>
<dbReference type="InterPro" id="IPR012312">
    <property type="entry name" value="Hemerythrin-like"/>
</dbReference>
<dbReference type="PANTHER" id="PTHR36438">
    <property type="entry name" value="IRON-SULFUR CLUSTER REPAIR PROTEIN YTFE"/>
    <property type="match status" value="1"/>
</dbReference>
<dbReference type="Gene3D" id="1.20.120.520">
    <property type="entry name" value="nmb1532 protein domain like"/>
    <property type="match status" value="1"/>
</dbReference>
<evidence type="ECO:0000256" key="1">
    <source>
        <dbReference type="ARBA" id="ARBA00004496"/>
    </source>
</evidence>
<dbReference type="EMBL" id="JAGDYP010000002">
    <property type="protein sequence ID" value="MBO1883566.1"/>
    <property type="molecule type" value="Genomic_DNA"/>
</dbReference>
<sequence>MNFDNKTIGEIVADDFRTAAIFKKHNVDFCCKGGRTIDEACEKKNIDKQALINDLQSLPSGNSNEVDVRDWPLDLLANYIVRIHHQYVRDKTLMLLQFLDKIAKVHGDHHPELHEINRIFQESARDLASHFVKEENVLFPYIEQLVRAKQSGQPLGEIPFGTVENPVAMMMHEHSVEGDRFEEIVKLTNNYTIPADACNTYRVSFQMLQEFENDLNRHIHLENNILFPKAIALEKELRGK</sequence>
<comment type="caution">
    <text evidence="6">The sequence shown here is derived from an EMBL/GenBank/DDBJ whole genome shotgun (WGS) entry which is preliminary data.</text>
</comment>
<dbReference type="Proteomes" id="UP000681610">
    <property type="component" value="Unassembled WGS sequence"/>
</dbReference>
<keyword evidence="4" id="KW-0408">Iron</keyword>
<evidence type="ECO:0000259" key="5">
    <source>
        <dbReference type="Pfam" id="PF01814"/>
    </source>
</evidence>
<protein>
    <submittedName>
        <fullName evidence="6">Iron-sulfur cluster repair di-iron protein</fullName>
    </submittedName>
</protein>
<accession>A0ABS3PW70</accession>
<keyword evidence="7" id="KW-1185">Reference proteome</keyword>